<dbReference type="VEuPathDB" id="VectorBase:BGLB034862"/>
<dbReference type="KEGG" id="bgt:106060598"/>
<dbReference type="EnsemblMetazoa" id="BGLB034862-RA">
    <property type="protein sequence ID" value="BGLB034862-PA"/>
    <property type="gene ID" value="BGLB034862"/>
</dbReference>
<dbReference type="AlphaFoldDB" id="A0A2C9LTN7"/>
<name>A0A2C9LTN7_BIOGL</name>
<dbReference type="Proteomes" id="UP000076420">
    <property type="component" value="Unassembled WGS sequence"/>
</dbReference>
<dbReference type="VEuPathDB" id="VectorBase:BGLAX_039012"/>
<dbReference type="OrthoDB" id="10347516at2759"/>
<reference evidence="1" key="1">
    <citation type="submission" date="2020-05" db="UniProtKB">
        <authorList>
            <consortium name="EnsemblMetazoa"/>
        </authorList>
    </citation>
    <scope>IDENTIFICATION</scope>
    <source>
        <strain evidence="1">BB02</strain>
    </source>
</reference>
<gene>
    <name evidence="1" type="primary">106060598</name>
</gene>
<proteinExistence type="predicted"/>
<evidence type="ECO:0000313" key="2">
    <source>
        <dbReference type="Proteomes" id="UP000076420"/>
    </source>
</evidence>
<accession>A0A2C9LTN7</accession>
<evidence type="ECO:0000313" key="1">
    <source>
        <dbReference type="EnsemblMetazoa" id="BGLB034862-PA"/>
    </source>
</evidence>
<protein>
    <submittedName>
        <fullName evidence="1">Uncharacterized protein</fullName>
    </submittedName>
</protein>
<sequence length="101" mass="11433">MMAEYEAGLDSNIDVYIQYPESADRVIKTILIADVNGVDYKLEQVKNNILNDNGVPNAMSYNLAFRNESNGNVRKVDQSTKMLDWLKILTSSETTLIFQLV</sequence>
<organism evidence="1 2">
    <name type="scientific">Biomphalaria glabrata</name>
    <name type="common">Bloodfluke planorb</name>
    <name type="synonym">Freshwater snail</name>
    <dbReference type="NCBI Taxonomy" id="6526"/>
    <lineage>
        <taxon>Eukaryota</taxon>
        <taxon>Metazoa</taxon>
        <taxon>Spiralia</taxon>
        <taxon>Lophotrochozoa</taxon>
        <taxon>Mollusca</taxon>
        <taxon>Gastropoda</taxon>
        <taxon>Heterobranchia</taxon>
        <taxon>Euthyneura</taxon>
        <taxon>Panpulmonata</taxon>
        <taxon>Hygrophila</taxon>
        <taxon>Lymnaeoidea</taxon>
        <taxon>Planorbidae</taxon>
        <taxon>Biomphalaria</taxon>
    </lineage>
</organism>